<evidence type="ECO:0000259" key="2">
    <source>
        <dbReference type="Pfam" id="PF23622"/>
    </source>
</evidence>
<reference evidence="4" key="1">
    <citation type="submission" date="2024-06" db="EMBL/GenBank/DDBJ databases">
        <authorList>
            <person name="Ryan C."/>
        </authorList>
    </citation>
    <scope>NUCLEOTIDE SEQUENCE [LARGE SCALE GENOMIC DNA]</scope>
</reference>
<dbReference type="PANTHER" id="PTHR34145:SF44">
    <property type="entry name" value="F-BOX DOMAIN-CONTAINING PROTEIN"/>
    <property type="match status" value="1"/>
</dbReference>
<sequence length="501" mass="56150">MDALSIQRQTQDPITGDGSTFSEVKADSDCTEGIGPQVQLPEDILHRIHALMPMRDAAQAACMSHAFLCSWRYYPNLILSADSLGIKEYGSKYDEITRDFISRVDHIMQNHSGMGVKEFKLQSYPCSTIDPIIVDRWIQVAITPGIKKFELSLFELGDIKYSFPCSFLSGVRGSSIKSLKLAGCSLRSVAKTGFMSSLTNLDFQSVDITGDELFYFLSNSCALEKISLWNCDNIICLKIPCQLQKLNMLSVLDCQTLEMIDSNAPNLSTFSYSGHQIHISLGHASQVRKIRFHCDYSSNAFYYAITKLPLIASNLQTLSLSTSDEIINIPTAFGKFLQLKNLEIMFYAAKFSQEFDFCSLISILDASPTLETFIFRIGVPTIRHDSITEDPLGNSSHPRRRLSDCFHDNLKNVMITGFCSAKSMIELTIHIMQKTKSLECLTLDTTRGHDRRFASIDRCLRLNEEALVEAGKAQTAIQRYIEGRVPAAVNLKVIEPCSKRL</sequence>
<protein>
    <recommendedName>
        <fullName evidence="2">At1g61320/AtMIF1 LRR domain-containing protein</fullName>
    </recommendedName>
</protein>
<dbReference type="Proteomes" id="UP001497457">
    <property type="component" value="Chromosome 23rd"/>
</dbReference>
<feature type="region of interest" description="Disordered" evidence="1">
    <location>
        <begin position="1"/>
        <end position="26"/>
    </location>
</feature>
<dbReference type="Gene3D" id="3.80.10.10">
    <property type="entry name" value="Ribonuclease Inhibitor"/>
    <property type="match status" value="1"/>
</dbReference>
<dbReference type="PANTHER" id="PTHR34145">
    <property type="entry name" value="OS02G0105600 PROTEIN"/>
    <property type="match status" value="1"/>
</dbReference>
<feature type="compositionally biased region" description="Polar residues" evidence="1">
    <location>
        <begin position="1"/>
        <end position="22"/>
    </location>
</feature>
<dbReference type="EMBL" id="OZ075133">
    <property type="protein sequence ID" value="CAL4987774.1"/>
    <property type="molecule type" value="Genomic_DNA"/>
</dbReference>
<dbReference type="Pfam" id="PF23622">
    <property type="entry name" value="LRR_At1g61320_AtMIF1"/>
    <property type="match status" value="1"/>
</dbReference>
<dbReference type="InterPro" id="IPR055357">
    <property type="entry name" value="LRR_At1g61320_AtMIF1"/>
</dbReference>
<dbReference type="AlphaFoldDB" id="A0ABC9AWQ6"/>
<evidence type="ECO:0000256" key="1">
    <source>
        <dbReference type="SAM" id="MobiDB-lite"/>
    </source>
</evidence>
<organism evidence="3 4">
    <name type="scientific">Urochloa decumbens</name>
    <dbReference type="NCBI Taxonomy" id="240449"/>
    <lineage>
        <taxon>Eukaryota</taxon>
        <taxon>Viridiplantae</taxon>
        <taxon>Streptophyta</taxon>
        <taxon>Embryophyta</taxon>
        <taxon>Tracheophyta</taxon>
        <taxon>Spermatophyta</taxon>
        <taxon>Magnoliopsida</taxon>
        <taxon>Liliopsida</taxon>
        <taxon>Poales</taxon>
        <taxon>Poaceae</taxon>
        <taxon>PACMAD clade</taxon>
        <taxon>Panicoideae</taxon>
        <taxon>Panicodae</taxon>
        <taxon>Paniceae</taxon>
        <taxon>Melinidinae</taxon>
        <taxon>Urochloa</taxon>
    </lineage>
</organism>
<evidence type="ECO:0000313" key="3">
    <source>
        <dbReference type="EMBL" id="CAL4987774.1"/>
    </source>
</evidence>
<reference evidence="3 4" key="2">
    <citation type="submission" date="2024-10" db="EMBL/GenBank/DDBJ databases">
        <authorList>
            <person name="Ryan C."/>
        </authorList>
    </citation>
    <scope>NUCLEOTIDE SEQUENCE [LARGE SCALE GENOMIC DNA]</scope>
</reference>
<keyword evidence="4" id="KW-1185">Reference proteome</keyword>
<proteinExistence type="predicted"/>
<accession>A0ABC9AWQ6</accession>
<dbReference type="InterPro" id="IPR053772">
    <property type="entry name" value="At1g61320/At1g61330-like"/>
</dbReference>
<evidence type="ECO:0000313" key="4">
    <source>
        <dbReference type="Proteomes" id="UP001497457"/>
    </source>
</evidence>
<dbReference type="SUPFAM" id="SSF52047">
    <property type="entry name" value="RNI-like"/>
    <property type="match status" value="1"/>
</dbReference>
<gene>
    <name evidence="3" type="ORF">URODEC1_LOCUS58984</name>
</gene>
<feature type="domain" description="At1g61320/AtMIF1 LRR" evidence="2">
    <location>
        <begin position="107"/>
        <end position="498"/>
    </location>
</feature>
<dbReference type="InterPro" id="IPR032675">
    <property type="entry name" value="LRR_dom_sf"/>
</dbReference>
<name>A0ABC9AWQ6_9POAL</name>